<evidence type="ECO:0000313" key="2">
    <source>
        <dbReference type="EMBL" id="CAI4005596.1"/>
    </source>
</evidence>
<dbReference type="EMBL" id="CAMXCT010002413">
    <property type="protein sequence ID" value="CAI3998001.1"/>
    <property type="molecule type" value="Genomic_DNA"/>
</dbReference>
<evidence type="ECO:0000313" key="3">
    <source>
        <dbReference type="EMBL" id="CAL1151376.1"/>
    </source>
</evidence>
<evidence type="ECO:0000313" key="4">
    <source>
        <dbReference type="EMBL" id="CAL4785313.1"/>
    </source>
</evidence>
<dbReference type="Proteomes" id="UP001152797">
    <property type="component" value="Unassembled WGS sequence"/>
</dbReference>
<keyword evidence="5" id="KW-1185">Reference proteome</keyword>
<gene>
    <name evidence="1" type="ORF">C1SCF055_LOCUS24336</name>
    <name evidence="2" type="ORF">C1SCF055_LOCUS31305</name>
</gene>
<proteinExistence type="predicted"/>
<comment type="caution">
    <text evidence="2">The sequence shown here is derived from an EMBL/GenBank/DDBJ whole genome shotgun (WGS) entry which is preliminary data.</text>
</comment>
<accession>A0A9P1D9V6</accession>
<reference evidence="2" key="1">
    <citation type="submission" date="2022-10" db="EMBL/GenBank/DDBJ databases">
        <authorList>
            <person name="Chen Y."/>
            <person name="Dougan E. K."/>
            <person name="Chan C."/>
            <person name="Rhodes N."/>
            <person name="Thang M."/>
        </authorList>
    </citation>
    <scope>NUCLEOTIDE SEQUENCE</scope>
</reference>
<dbReference type="AlphaFoldDB" id="A0A9P1D9V6"/>
<reference evidence="3" key="2">
    <citation type="submission" date="2024-04" db="EMBL/GenBank/DDBJ databases">
        <authorList>
            <person name="Chen Y."/>
            <person name="Shah S."/>
            <person name="Dougan E. K."/>
            <person name="Thang M."/>
            <person name="Chan C."/>
        </authorList>
    </citation>
    <scope>NUCLEOTIDE SEQUENCE [LARGE SCALE GENOMIC DNA]</scope>
</reference>
<organism evidence="2">
    <name type="scientific">Cladocopium goreaui</name>
    <dbReference type="NCBI Taxonomy" id="2562237"/>
    <lineage>
        <taxon>Eukaryota</taxon>
        <taxon>Sar</taxon>
        <taxon>Alveolata</taxon>
        <taxon>Dinophyceae</taxon>
        <taxon>Suessiales</taxon>
        <taxon>Symbiodiniaceae</taxon>
        <taxon>Cladocopium</taxon>
    </lineage>
</organism>
<sequence>MLRNLRYVCTAHENLSYKIILLIDQEIKEDQLIRVTGAAQKFPELAPPPDIDERVTWTVHAPEAVLKRLPAREAVSVIGVILRGQFYIYDVCRKRVDANGGVTLSWSKHGIISAWQIARQLACWDPVAE</sequence>
<dbReference type="EMBL" id="CAMXCT020002413">
    <property type="protein sequence ID" value="CAL1151376.1"/>
    <property type="molecule type" value="Genomic_DNA"/>
</dbReference>
<dbReference type="EMBL" id="CAMXCT030002413">
    <property type="protein sequence ID" value="CAL4785313.1"/>
    <property type="molecule type" value="Genomic_DNA"/>
</dbReference>
<dbReference type="EMBL" id="CAMXCT010003657">
    <property type="protein sequence ID" value="CAI4005596.1"/>
    <property type="molecule type" value="Genomic_DNA"/>
</dbReference>
<dbReference type="EMBL" id="CAMXCT020003657">
    <property type="protein sequence ID" value="CAL1158971.1"/>
    <property type="molecule type" value="Genomic_DNA"/>
</dbReference>
<protein>
    <submittedName>
        <fullName evidence="4">Alanine racemase</fullName>
    </submittedName>
</protein>
<dbReference type="EMBL" id="CAMXCT030003657">
    <property type="protein sequence ID" value="CAL4792908.1"/>
    <property type="molecule type" value="Genomic_DNA"/>
</dbReference>
<evidence type="ECO:0000313" key="1">
    <source>
        <dbReference type="EMBL" id="CAI3998001.1"/>
    </source>
</evidence>
<name>A0A9P1D9V6_9DINO</name>
<evidence type="ECO:0000313" key="5">
    <source>
        <dbReference type="Proteomes" id="UP001152797"/>
    </source>
</evidence>